<accession>A0A2U1LV71</accession>
<dbReference type="SUPFAM" id="SSF57850">
    <property type="entry name" value="RING/U-box"/>
    <property type="match status" value="1"/>
</dbReference>
<comment type="caution">
    <text evidence="10">The sequence shown here is derived from an EMBL/GenBank/DDBJ whole genome shotgun (WGS) entry which is preliminary data.</text>
</comment>
<evidence type="ECO:0000313" key="10">
    <source>
        <dbReference type="EMBL" id="PWA52896.1"/>
    </source>
</evidence>
<dbReference type="OrthoDB" id="8062037at2759"/>
<dbReference type="EMBL" id="PKPP01007619">
    <property type="protein sequence ID" value="PWA52896.1"/>
    <property type="molecule type" value="Genomic_DNA"/>
</dbReference>
<evidence type="ECO:0000256" key="8">
    <source>
        <dbReference type="PROSITE-ProRule" id="PRU00175"/>
    </source>
</evidence>
<evidence type="ECO:0000256" key="2">
    <source>
        <dbReference type="ARBA" id="ARBA00012483"/>
    </source>
</evidence>
<evidence type="ECO:0000256" key="4">
    <source>
        <dbReference type="ARBA" id="ARBA00022723"/>
    </source>
</evidence>
<name>A0A2U1LV71_ARTAN</name>
<dbReference type="GO" id="GO:0061630">
    <property type="term" value="F:ubiquitin protein ligase activity"/>
    <property type="evidence" value="ECO:0007669"/>
    <property type="project" value="UniProtKB-EC"/>
</dbReference>
<evidence type="ECO:0000259" key="9">
    <source>
        <dbReference type="PROSITE" id="PS50089"/>
    </source>
</evidence>
<keyword evidence="5 8" id="KW-0863">Zinc-finger</keyword>
<dbReference type="Pfam" id="PF13639">
    <property type="entry name" value="zf-RING_2"/>
    <property type="match status" value="1"/>
</dbReference>
<dbReference type="InterPro" id="IPR001841">
    <property type="entry name" value="Znf_RING"/>
</dbReference>
<dbReference type="PROSITE" id="PS50089">
    <property type="entry name" value="ZF_RING_2"/>
    <property type="match status" value="1"/>
</dbReference>
<dbReference type="InterPro" id="IPR013083">
    <property type="entry name" value="Znf_RING/FYVE/PHD"/>
</dbReference>
<feature type="domain" description="RING-type" evidence="9">
    <location>
        <begin position="89"/>
        <end position="130"/>
    </location>
</feature>
<dbReference type="Gene3D" id="3.30.40.10">
    <property type="entry name" value="Zinc/RING finger domain, C3HC4 (zinc finger)"/>
    <property type="match status" value="1"/>
</dbReference>
<dbReference type="STRING" id="35608.A0A2U1LV71"/>
<dbReference type="InterPro" id="IPR045191">
    <property type="entry name" value="MBR1/2-like"/>
</dbReference>
<reference evidence="10 11" key="1">
    <citation type="journal article" date="2018" name="Mol. Plant">
        <title>The genome of Artemisia annua provides insight into the evolution of Asteraceae family and artemisinin biosynthesis.</title>
        <authorList>
            <person name="Shen Q."/>
            <person name="Zhang L."/>
            <person name="Liao Z."/>
            <person name="Wang S."/>
            <person name="Yan T."/>
            <person name="Shi P."/>
            <person name="Liu M."/>
            <person name="Fu X."/>
            <person name="Pan Q."/>
            <person name="Wang Y."/>
            <person name="Lv Z."/>
            <person name="Lu X."/>
            <person name="Zhang F."/>
            <person name="Jiang W."/>
            <person name="Ma Y."/>
            <person name="Chen M."/>
            <person name="Hao X."/>
            <person name="Li L."/>
            <person name="Tang Y."/>
            <person name="Lv G."/>
            <person name="Zhou Y."/>
            <person name="Sun X."/>
            <person name="Brodelius P.E."/>
            <person name="Rose J.K.C."/>
            <person name="Tang K."/>
        </authorList>
    </citation>
    <scope>NUCLEOTIDE SEQUENCE [LARGE SCALE GENOMIC DNA]</scope>
    <source>
        <strain evidence="11">cv. Huhao1</strain>
        <tissue evidence="10">Leaf</tissue>
    </source>
</reference>
<keyword evidence="7" id="KW-0862">Zinc</keyword>
<evidence type="ECO:0000256" key="3">
    <source>
        <dbReference type="ARBA" id="ARBA00022679"/>
    </source>
</evidence>
<dbReference type="PANTHER" id="PTHR22937">
    <property type="entry name" value="E3 UBIQUITIN-PROTEIN LIGASE RNF165"/>
    <property type="match status" value="1"/>
</dbReference>
<evidence type="ECO:0000256" key="5">
    <source>
        <dbReference type="ARBA" id="ARBA00022771"/>
    </source>
</evidence>
<proteinExistence type="predicted"/>
<evidence type="ECO:0000256" key="6">
    <source>
        <dbReference type="ARBA" id="ARBA00022786"/>
    </source>
</evidence>
<organism evidence="10 11">
    <name type="scientific">Artemisia annua</name>
    <name type="common">Sweet wormwood</name>
    <dbReference type="NCBI Taxonomy" id="35608"/>
    <lineage>
        <taxon>Eukaryota</taxon>
        <taxon>Viridiplantae</taxon>
        <taxon>Streptophyta</taxon>
        <taxon>Embryophyta</taxon>
        <taxon>Tracheophyta</taxon>
        <taxon>Spermatophyta</taxon>
        <taxon>Magnoliopsida</taxon>
        <taxon>eudicotyledons</taxon>
        <taxon>Gunneridae</taxon>
        <taxon>Pentapetalae</taxon>
        <taxon>asterids</taxon>
        <taxon>campanulids</taxon>
        <taxon>Asterales</taxon>
        <taxon>Asteraceae</taxon>
        <taxon>Asteroideae</taxon>
        <taxon>Anthemideae</taxon>
        <taxon>Artemisiinae</taxon>
        <taxon>Artemisia</taxon>
    </lineage>
</organism>
<dbReference type="SMART" id="SM00184">
    <property type="entry name" value="RING"/>
    <property type="match status" value="1"/>
</dbReference>
<comment type="catalytic activity">
    <reaction evidence="1">
        <text>S-ubiquitinyl-[E2 ubiquitin-conjugating enzyme]-L-cysteine + [acceptor protein]-L-lysine = [E2 ubiquitin-conjugating enzyme]-L-cysteine + N(6)-ubiquitinyl-[acceptor protein]-L-lysine.</text>
        <dbReference type="EC" id="2.3.2.27"/>
    </reaction>
</comment>
<keyword evidence="3" id="KW-0808">Transferase</keyword>
<protein>
    <recommendedName>
        <fullName evidence="2">RING-type E3 ubiquitin transferase</fullName>
        <ecNumber evidence="2">2.3.2.27</ecNumber>
    </recommendedName>
</protein>
<keyword evidence="4" id="KW-0479">Metal-binding</keyword>
<dbReference type="AlphaFoldDB" id="A0A2U1LV71"/>
<dbReference type="PANTHER" id="PTHR22937:SF163">
    <property type="entry name" value="RING-TYPE E3 UBIQUITIN TRANSFERASE"/>
    <property type="match status" value="1"/>
</dbReference>
<dbReference type="EC" id="2.3.2.27" evidence="2"/>
<evidence type="ECO:0000256" key="7">
    <source>
        <dbReference type="ARBA" id="ARBA00022833"/>
    </source>
</evidence>
<keyword evidence="6" id="KW-0833">Ubl conjugation pathway</keyword>
<evidence type="ECO:0000313" key="11">
    <source>
        <dbReference type="Proteomes" id="UP000245207"/>
    </source>
</evidence>
<gene>
    <name evidence="10" type="ORF">CTI12_AA451960</name>
</gene>
<sequence length="136" mass="14777">MTSHNDVSPLSLRLALLFHNVSLATINPNALAFLEFMGGLPESDLVVLAERLNSGAISGSGLSEEKILEHLNVTMTQVKKCEGEEVDDCAICLSGYEENEKMATLQCGHGFHVECIKSWLLLKNVCPMCRATALTV</sequence>
<dbReference type="GO" id="GO:0008270">
    <property type="term" value="F:zinc ion binding"/>
    <property type="evidence" value="ECO:0007669"/>
    <property type="project" value="UniProtKB-KW"/>
</dbReference>
<dbReference type="Proteomes" id="UP000245207">
    <property type="component" value="Unassembled WGS sequence"/>
</dbReference>
<keyword evidence="11" id="KW-1185">Reference proteome</keyword>
<evidence type="ECO:0000256" key="1">
    <source>
        <dbReference type="ARBA" id="ARBA00000900"/>
    </source>
</evidence>